<dbReference type="eggNOG" id="COG0006">
    <property type="taxonomic scope" value="Bacteria"/>
</dbReference>
<keyword evidence="7" id="KW-0031">Aminopeptidase</keyword>
<dbReference type="RefSeq" id="WP_010527387.1">
    <property type="nucleotide sequence ID" value="NZ_AFSL01000043.1"/>
</dbReference>
<dbReference type="InterPro" id="IPR033740">
    <property type="entry name" value="Pept_M24B"/>
</dbReference>
<dbReference type="FunFam" id="3.90.230.10:FF:000009">
    <property type="entry name" value="xaa-Pro aminopeptidase 2"/>
    <property type="match status" value="1"/>
</dbReference>
<reference evidence="7 8" key="1">
    <citation type="submission" date="2016-10" db="EMBL/GenBank/DDBJ databases">
        <authorList>
            <person name="de Groot N.N."/>
        </authorList>
    </citation>
    <scope>NUCLEOTIDE SEQUENCE [LARGE SCALE GENOMIC DNA]</scope>
    <source>
        <strain evidence="7 8">DSM 19012</strain>
    </source>
</reference>
<dbReference type="GO" id="GO:0005737">
    <property type="term" value="C:cytoplasm"/>
    <property type="evidence" value="ECO:0007669"/>
    <property type="project" value="UniProtKB-ARBA"/>
</dbReference>
<dbReference type="Pfam" id="PF16189">
    <property type="entry name" value="Creatinase_N_2"/>
    <property type="match status" value="1"/>
</dbReference>
<dbReference type="InterPro" id="IPR029149">
    <property type="entry name" value="Creatin/AminoP/Spt16_N"/>
</dbReference>
<dbReference type="SUPFAM" id="SSF55920">
    <property type="entry name" value="Creatinase/aminopeptidase"/>
    <property type="match status" value="1"/>
</dbReference>
<dbReference type="Proteomes" id="UP000181976">
    <property type="component" value="Unassembled WGS sequence"/>
</dbReference>
<keyword evidence="2" id="KW-0479">Metal-binding</keyword>
<keyword evidence="7" id="KW-0645">Protease</keyword>
<evidence type="ECO:0000313" key="7">
    <source>
        <dbReference type="EMBL" id="SFE49548.1"/>
    </source>
</evidence>
<gene>
    <name evidence="7" type="ORF">SAMN05444380_11258</name>
</gene>
<dbReference type="GO" id="GO:0070006">
    <property type="term" value="F:metalloaminopeptidase activity"/>
    <property type="evidence" value="ECO:0007669"/>
    <property type="project" value="InterPro"/>
</dbReference>
<name>A0A1I2B0W9_9BACT</name>
<dbReference type="OrthoDB" id="9806388at2"/>
<dbReference type="AlphaFoldDB" id="A0A1I2B0W9"/>
<dbReference type="Pfam" id="PF01321">
    <property type="entry name" value="Creatinase_N"/>
    <property type="match status" value="1"/>
</dbReference>
<dbReference type="Pfam" id="PF00557">
    <property type="entry name" value="Peptidase_M24"/>
    <property type="match status" value="1"/>
</dbReference>
<keyword evidence="8" id="KW-1185">Reference proteome</keyword>
<dbReference type="Pfam" id="PF16188">
    <property type="entry name" value="Peptidase_M24_C"/>
    <property type="match status" value="1"/>
</dbReference>
<accession>A0A1I2B0W9</accession>
<evidence type="ECO:0000259" key="5">
    <source>
        <dbReference type="Pfam" id="PF01321"/>
    </source>
</evidence>
<proteinExistence type="inferred from homology"/>
<evidence type="ECO:0000259" key="4">
    <source>
        <dbReference type="Pfam" id="PF00557"/>
    </source>
</evidence>
<protein>
    <submittedName>
        <fullName evidence="7">Xaa-Pro aminopeptidase</fullName>
    </submittedName>
</protein>
<evidence type="ECO:0000256" key="2">
    <source>
        <dbReference type="ARBA" id="ARBA00022723"/>
    </source>
</evidence>
<organism evidence="7 8">
    <name type="scientific">Thermophagus xiamenensis</name>
    <dbReference type="NCBI Taxonomy" id="385682"/>
    <lineage>
        <taxon>Bacteria</taxon>
        <taxon>Pseudomonadati</taxon>
        <taxon>Bacteroidota</taxon>
        <taxon>Bacteroidia</taxon>
        <taxon>Marinilabiliales</taxon>
        <taxon>Marinilabiliaceae</taxon>
        <taxon>Thermophagus</taxon>
    </lineage>
</organism>
<evidence type="ECO:0000256" key="1">
    <source>
        <dbReference type="ARBA" id="ARBA00008766"/>
    </source>
</evidence>
<feature type="domain" description="Peptidase M24 C-terminal" evidence="6">
    <location>
        <begin position="534"/>
        <end position="593"/>
    </location>
</feature>
<evidence type="ECO:0000259" key="6">
    <source>
        <dbReference type="Pfam" id="PF16188"/>
    </source>
</evidence>
<dbReference type="InterPro" id="IPR036005">
    <property type="entry name" value="Creatinase/aminopeptidase-like"/>
</dbReference>
<dbReference type="STRING" id="385682.SAMN05444380_11258"/>
<dbReference type="Gene3D" id="3.40.350.10">
    <property type="entry name" value="Creatinase/prolidase N-terminal domain"/>
    <property type="match status" value="2"/>
</dbReference>
<comment type="similarity">
    <text evidence="1">Belongs to the peptidase M24B family.</text>
</comment>
<keyword evidence="3" id="KW-0378">Hydrolase</keyword>
<dbReference type="EMBL" id="FONA01000012">
    <property type="protein sequence ID" value="SFE49548.1"/>
    <property type="molecule type" value="Genomic_DNA"/>
</dbReference>
<sequence length="597" mass="66729">MSYIAERIQELRSKMAANGIDVCIIPGNDAHISEYLAEHWKIRDYLSGFTGSAGTLVVGSDGAFLWTDSRYYLQAEEQLSGTGIKLVKEGLPGVPDYIKWISENLSAGSKVAINGTCFSVEDVRKMSQAFGKKQIQLETQLTLAEDVWTTRPAIPDNPVSEHPETLAGMSRQQKIELVRQALKEKEATHYITGALDEIAWVLNLRGTDIPFNPVFHAFLVISMDHVSLYINPNKLTSSIGKHLSKDKIRINLYGEIYSHLKELPEHAVAYIDPLRNNSILYESIPAYVPKIEGTGIITSLKSIKNEIEIENIKKTMIEDGVAMVKFLKWLEESVPTGTVSELSAAQQLLKFRSQSPNFQGESFKTISGYGPHGAIVHYDVSPDSDTTLQNKGVYLVDSGGQYLTGTTDITRTIKLGPVQDQVKEDFTLVLKGHIALANAIFPEGTRGVQLDILARQPLWAHKRNYGHGTGHGIGYFLNVHEGPQSIRVQDNGTEFKPGMVTSNEPGIYRAMEYGIRIENLVLTRHFGDSDFGTFLNFETLTLCPIDTSLIVEDMLNQQEIEWLNNYHREVFDKLSPNLKEEEKEWLKEKTQAIGSNV</sequence>
<dbReference type="PANTHER" id="PTHR43763:SF6">
    <property type="entry name" value="XAA-PRO AMINOPEPTIDASE 1"/>
    <property type="match status" value="1"/>
</dbReference>
<dbReference type="InterPro" id="IPR000587">
    <property type="entry name" value="Creatinase_N"/>
</dbReference>
<feature type="domain" description="Peptidase M24" evidence="4">
    <location>
        <begin position="310"/>
        <end position="523"/>
    </location>
</feature>
<dbReference type="PANTHER" id="PTHR43763">
    <property type="entry name" value="XAA-PRO AMINOPEPTIDASE 1"/>
    <property type="match status" value="1"/>
</dbReference>
<dbReference type="CDD" id="cd01085">
    <property type="entry name" value="APP"/>
    <property type="match status" value="1"/>
</dbReference>
<dbReference type="SUPFAM" id="SSF53092">
    <property type="entry name" value="Creatinase/prolidase N-terminal domain"/>
    <property type="match status" value="1"/>
</dbReference>
<dbReference type="Gene3D" id="3.90.230.10">
    <property type="entry name" value="Creatinase/methionine aminopeptidase superfamily"/>
    <property type="match status" value="1"/>
</dbReference>
<dbReference type="InterPro" id="IPR050422">
    <property type="entry name" value="X-Pro_aminopeptidase_P"/>
</dbReference>
<dbReference type="InterPro" id="IPR032416">
    <property type="entry name" value="Peptidase_M24_C"/>
</dbReference>
<evidence type="ECO:0000313" key="8">
    <source>
        <dbReference type="Proteomes" id="UP000181976"/>
    </source>
</evidence>
<dbReference type="GO" id="GO:0046872">
    <property type="term" value="F:metal ion binding"/>
    <property type="evidence" value="ECO:0007669"/>
    <property type="project" value="UniProtKB-KW"/>
</dbReference>
<evidence type="ECO:0000256" key="3">
    <source>
        <dbReference type="ARBA" id="ARBA00022801"/>
    </source>
</evidence>
<feature type="domain" description="Creatinase N-terminal" evidence="5">
    <location>
        <begin position="7"/>
        <end position="134"/>
    </location>
</feature>
<dbReference type="InParanoid" id="A0A1I2B0W9"/>
<dbReference type="InterPro" id="IPR000994">
    <property type="entry name" value="Pept_M24"/>
</dbReference>